<feature type="domain" description="Alpha/beta hydrolase fold-3" evidence="2">
    <location>
        <begin position="210"/>
        <end position="339"/>
    </location>
</feature>
<sequence length="662" mass="73903">MLDHLLGRPSTSWRKTQVLGTSLFWLIYANRSNPNGPPMIRALSARLQRALTPWQLLLIILNLSYVVRHLDAIVGLAAPEPLAHMYSASFFRATWLLTALDAGFWTAMPLRPAWLRHLFSLLFSLYYLLFAQKADEKVRKIKATITTEQLRVSWEKNSTPILGTVLKLLRPRIKIVRKLEIPRAHGAPVKAWLYFDGTEEALCLQEKVVISFPGGGFVSMSPREHDDAHMSWAKKLQVPLISIDYSKAPEKRYPYAIHECLDAYKAIMCTKGAGLGIGMSRVRKCALVGDSAGGNYVSAVTILILEHNAHAAHRDKIPVPDGLVLIYPFLDFNITSWMTADHLRLLRQESHGELGAMASKRQHERRKSVLQVFPDERVQDAGKSSNGAKLVMTSRVSFFQDRIISADMMRAMALLYVGPDNKPDFETDYLLSPIRAPTDILAKFPKTFFLCGEVDPFADDTIIMAGRIREAKRAAAQRRRDISMSSATANVDERQYVEMTLVRGISHGFLQMRAILPEARNSIARCRSWMEEILEDDVALQLSKRIRRSRSTDQKIMFTTGADPDEEGGSASEPASPAFAALQMDAGQVGSRPSSSSSMSMPVMTPAQPRRTEKRGGGGVLAGEAGKGAHRPWETKHLLDQDELLANRRDQITRGIAGSMRS</sequence>
<dbReference type="SUPFAM" id="SSF53474">
    <property type="entry name" value="alpha/beta-Hydrolases"/>
    <property type="match status" value="1"/>
</dbReference>
<dbReference type="GO" id="GO:0004806">
    <property type="term" value="F:triacylglycerol lipase activity"/>
    <property type="evidence" value="ECO:0007669"/>
    <property type="project" value="TreeGrafter"/>
</dbReference>
<accession>A0A1Y2F1N4</accession>
<dbReference type="InterPro" id="IPR013094">
    <property type="entry name" value="AB_hydrolase_3"/>
</dbReference>
<dbReference type="GO" id="GO:0019433">
    <property type="term" value="P:triglyceride catabolic process"/>
    <property type="evidence" value="ECO:0007669"/>
    <property type="project" value="TreeGrafter"/>
</dbReference>
<dbReference type="Proteomes" id="UP000193685">
    <property type="component" value="Unassembled WGS sequence"/>
</dbReference>
<dbReference type="Gene3D" id="3.40.50.1820">
    <property type="entry name" value="alpha/beta hydrolase"/>
    <property type="match status" value="1"/>
</dbReference>
<dbReference type="GO" id="GO:0005829">
    <property type="term" value="C:cytosol"/>
    <property type="evidence" value="ECO:0007669"/>
    <property type="project" value="TreeGrafter"/>
</dbReference>
<evidence type="ECO:0000259" key="2">
    <source>
        <dbReference type="Pfam" id="PF07859"/>
    </source>
</evidence>
<evidence type="ECO:0000256" key="1">
    <source>
        <dbReference type="SAM" id="MobiDB-lite"/>
    </source>
</evidence>
<proteinExistence type="predicted"/>
<dbReference type="RefSeq" id="XP_040723128.1">
    <property type="nucleotide sequence ID" value="XM_040869918.1"/>
</dbReference>
<feature type="compositionally biased region" description="Low complexity" evidence="1">
    <location>
        <begin position="591"/>
        <end position="602"/>
    </location>
</feature>
<organism evidence="3 4">
    <name type="scientific">Protomyces lactucae-debilis</name>
    <dbReference type="NCBI Taxonomy" id="2754530"/>
    <lineage>
        <taxon>Eukaryota</taxon>
        <taxon>Fungi</taxon>
        <taxon>Dikarya</taxon>
        <taxon>Ascomycota</taxon>
        <taxon>Taphrinomycotina</taxon>
        <taxon>Taphrinomycetes</taxon>
        <taxon>Taphrinales</taxon>
        <taxon>Protomycetaceae</taxon>
        <taxon>Protomyces</taxon>
    </lineage>
</organism>
<gene>
    <name evidence="3" type="ORF">BCR37DRAFT_382639</name>
</gene>
<dbReference type="GeneID" id="63786517"/>
<dbReference type="PANTHER" id="PTHR23025">
    <property type="entry name" value="TRIACYLGLYCEROL LIPASE"/>
    <property type="match status" value="1"/>
</dbReference>
<dbReference type="OrthoDB" id="5570009at2759"/>
<dbReference type="PANTHER" id="PTHR23025:SF3">
    <property type="entry name" value="HORMONE-SENSITIVE LIPASE"/>
    <property type="match status" value="1"/>
</dbReference>
<dbReference type="Pfam" id="PF07859">
    <property type="entry name" value="Abhydrolase_3"/>
    <property type="match status" value="2"/>
</dbReference>
<dbReference type="OMA" id="NMYDATY"/>
<keyword evidence="3" id="KW-0378">Hydrolase</keyword>
<feature type="domain" description="Alpha/beta hydrolase fold-3" evidence="2">
    <location>
        <begin position="398"/>
        <end position="475"/>
    </location>
</feature>
<dbReference type="STRING" id="56484.A0A1Y2F1N4"/>
<dbReference type="AlphaFoldDB" id="A0A1Y2F1N4"/>
<protein>
    <submittedName>
        <fullName evidence="3">Alpha/Beta hydrolase protein</fullName>
    </submittedName>
</protein>
<feature type="region of interest" description="Disordered" evidence="1">
    <location>
        <begin position="586"/>
        <end position="634"/>
    </location>
</feature>
<dbReference type="InterPro" id="IPR029058">
    <property type="entry name" value="AB_hydrolase_fold"/>
</dbReference>
<reference evidence="3 4" key="1">
    <citation type="submission" date="2016-07" db="EMBL/GenBank/DDBJ databases">
        <title>Pervasive Adenine N6-methylation of Active Genes in Fungi.</title>
        <authorList>
            <consortium name="DOE Joint Genome Institute"/>
            <person name="Mondo S.J."/>
            <person name="Dannebaum R.O."/>
            <person name="Kuo R.C."/>
            <person name="Labutti K."/>
            <person name="Haridas S."/>
            <person name="Kuo A."/>
            <person name="Salamov A."/>
            <person name="Ahrendt S.R."/>
            <person name="Lipzen A."/>
            <person name="Sullivan W."/>
            <person name="Andreopoulos W.B."/>
            <person name="Clum A."/>
            <person name="Lindquist E."/>
            <person name="Daum C."/>
            <person name="Ramamoorthy G.K."/>
            <person name="Gryganskyi A."/>
            <person name="Culley D."/>
            <person name="Magnuson J.K."/>
            <person name="James T.Y."/>
            <person name="O'Malley M.A."/>
            <person name="Stajich J.E."/>
            <person name="Spatafora J.W."/>
            <person name="Visel A."/>
            <person name="Grigoriev I.V."/>
        </authorList>
    </citation>
    <scope>NUCLEOTIDE SEQUENCE [LARGE SCALE GENOMIC DNA]</scope>
    <source>
        <strain evidence="3 4">12-1054</strain>
    </source>
</reference>
<dbReference type="GO" id="GO:0004771">
    <property type="term" value="F:sterol ester esterase activity"/>
    <property type="evidence" value="ECO:0007669"/>
    <property type="project" value="TreeGrafter"/>
</dbReference>
<dbReference type="EMBL" id="MCFI01000019">
    <property type="protein sequence ID" value="ORY77743.1"/>
    <property type="molecule type" value="Genomic_DNA"/>
</dbReference>
<name>A0A1Y2F1N4_PROLT</name>
<comment type="caution">
    <text evidence="3">The sequence shown here is derived from an EMBL/GenBank/DDBJ whole genome shotgun (WGS) entry which is preliminary data.</text>
</comment>
<evidence type="ECO:0000313" key="4">
    <source>
        <dbReference type="Proteomes" id="UP000193685"/>
    </source>
</evidence>
<evidence type="ECO:0000313" key="3">
    <source>
        <dbReference type="EMBL" id="ORY77743.1"/>
    </source>
</evidence>
<keyword evidence="4" id="KW-1185">Reference proteome</keyword>